<dbReference type="AlphaFoldDB" id="A0A1M5LV41"/>
<dbReference type="Proteomes" id="UP000243255">
    <property type="component" value="Unassembled WGS sequence"/>
</dbReference>
<accession>A0A1M5LV41</accession>
<dbReference type="GO" id="GO:0005524">
    <property type="term" value="F:ATP binding"/>
    <property type="evidence" value="ECO:0007669"/>
    <property type="project" value="UniProtKB-KW"/>
</dbReference>
<dbReference type="PANTHER" id="PTHR43158">
    <property type="entry name" value="SKFA PEPTIDE EXPORT ATP-BINDING PROTEIN SKFE"/>
    <property type="match status" value="1"/>
</dbReference>
<dbReference type="STRING" id="1121321.SAMN04488530_10596"/>
<keyword evidence="1" id="KW-0547">Nucleotide-binding</keyword>
<evidence type="ECO:0000313" key="4">
    <source>
        <dbReference type="Proteomes" id="UP000243255"/>
    </source>
</evidence>
<name>A0A1M5LV41_9FIRM</name>
<evidence type="ECO:0000256" key="1">
    <source>
        <dbReference type="ARBA" id="ARBA00022741"/>
    </source>
</evidence>
<dbReference type="InterPro" id="IPR027417">
    <property type="entry name" value="P-loop_NTPase"/>
</dbReference>
<proteinExistence type="predicted"/>
<sequence length="249" mass="29246">MIAYQLIARSGEIKVFGKSPKEDISVLDNLCVVREKDIIKDFHTECKVKEVFRFYSYFFSNYDYELQDKLCKLFEINPKLKYKKLSRGMKTSVSNIIGICSNAPITIFDEPTIGLDAVNRQEFYNVLLESYMKKNRTVIIATHHIKDVEELLEKVVIIKDGKVEVDDYIEKVKEKSYYISGNKDDLSKFSILKDKYPLKSFGNTVMYYYYGDIPENDMRLIESLDIEIENMKLEELFVNINKKEVCLYE</sequence>
<dbReference type="EMBL" id="FQWX01000005">
    <property type="protein sequence ID" value="SHG68875.1"/>
    <property type="molecule type" value="Genomic_DNA"/>
</dbReference>
<dbReference type="Gene3D" id="3.40.50.300">
    <property type="entry name" value="P-loop containing nucleotide triphosphate hydrolases"/>
    <property type="match status" value="1"/>
</dbReference>
<gene>
    <name evidence="3" type="ORF">SAMN04488530_10596</name>
</gene>
<organism evidence="3 4">
    <name type="scientific">Asaccharospora irregularis DSM 2635</name>
    <dbReference type="NCBI Taxonomy" id="1121321"/>
    <lineage>
        <taxon>Bacteria</taxon>
        <taxon>Bacillati</taxon>
        <taxon>Bacillota</taxon>
        <taxon>Clostridia</taxon>
        <taxon>Peptostreptococcales</taxon>
        <taxon>Peptostreptococcaceae</taxon>
        <taxon>Asaccharospora</taxon>
    </lineage>
</organism>
<keyword evidence="4" id="KW-1185">Reference proteome</keyword>
<reference evidence="4" key="1">
    <citation type="submission" date="2016-11" db="EMBL/GenBank/DDBJ databases">
        <authorList>
            <person name="Varghese N."/>
            <person name="Submissions S."/>
        </authorList>
    </citation>
    <scope>NUCLEOTIDE SEQUENCE [LARGE SCALE GENOMIC DNA]</scope>
    <source>
        <strain evidence="4">DSM 2635</strain>
    </source>
</reference>
<protein>
    <submittedName>
        <fullName evidence="3">ABC-2 type transport system ATP-binding protein</fullName>
    </submittedName>
</protein>
<evidence type="ECO:0000256" key="2">
    <source>
        <dbReference type="ARBA" id="ARBA00022840"/>
    </source>
</evidence>
<keyword evidence="2 3" id="KW-0067">ATP-binding</keyword>
<dbReference type="PANTHER" id="PTHR43158:SF5">
    <property type="entry name" value="ABC TRANSPORTER, ATP-BINDING PROTEIN"/>
    <property type="match status" value="1"/>
</dbReference>
<dbReference type="SUPFAM" id="SSF52540">
    <property type="entry name" value="P-loop containing nucleoside triphosphate hydrolases"/>
    <property type="match status" value="1"/>
</dbReference>
<evidence type="ECO:0000313" key="3">
    <source>
        <dbReference type="EMBL" id="SHG68875.1"/>
    </source>
</evidence>